<evidence type="ECO:0000313" key="1">
    <source>
        <dbReference type="EMBL" id="MBM7119974.1"/>
    </source>
</evidence>
<dbReference type="RefSeq" id="WP_204634433.1">
    <property type="nucleotide sequence ID" value="NZ_CP183983.1"/>
</dbReference>
<evidence type="ECO:0000313" key="2">
    <source>
        <dbReference type="Proteomes" id="UP001430065"/>
    </source>
</evidence>
<dbReference type="EMBL" id="JADIKC010000001">
    <property type="protein sequence ID" value="MBM7119974.1"/>
    <property type="molecule type" value="Genomic_DNA"/>
</dbReference>
<protein>
    <submittedName>
        <fullName evidence="1">Uncharacterized protein</fullName>
    </submittedName>
</protein>
<keyword evidence="2" id="KW-1185">Reference proteome</keyword>
<sequence length="93" mass="10570">MSDQSDDAGTIQVLLERLVKFRLPRTLAIKQRIDSGERLSDTELEFLKDALKDAKDAEKFVVRNPEFHTLGARIAQLYGEIINKAVENEKGVR</sequence>
<gene>
    <name evidence="1" type="ORF">ISP20_02270</name>
</gene>
<proteinExistence type="predicted"/>
<reference evidence="1 2" key="1">
    <citation type="submission" date="2020-10" db="EMBL/GenBank/DDBJ databases">
        <title>Phylogeny of dyella-like bacteria.</title>
        <authorList>
            <person name="Fu J."/>
        </authorList>
    </citation>
    <scope>NUCLEOTIDE SEQUENCE [LARGE SCALE GENOMIC DNA]</scope>
    <source>
        <strain evidence="1 2">THG-B117</strain>
    </source>
</reference>
<accession>A0ABS2JN14</accession>
<name>A0ABS2JN14_9GAMM</name>
<dbReference type="Proteomes" id="UP001430065">
    <property type="component" value="Unassembled WGS sequence"/>
</dbReference>
<organism evidence="1 2">
    <name type="scientific">Dyella kyungheensis</name>
    <dbReference type="NCBI Taxonomy" id="1242174"/>
    <lineage>
        <taxon>Bacteria</taxon>
        <taxon>Pseudomonadati</taxon>
        <taxon>Pseudomonadota</taxon>
        <taxon>Gammaproteobacteria</taxon>
        <taxon>Lysobacterales</taxon>
        <taxon>Rhodanobacteraceae</taxon>
        <taxon>Dyella</taxon>
    </lineage>
</organism>
<comment type="caution">
    <text evidence="1">The sequence shown here is derived from an EMBL/GenBank/DDBJ whole genome shotgun (WGS) entry which is preliminary data.</text>
</comment>